<protein>
    <submittedName>
        <fullName evidence="1">Uncharacterized protein</fullName>
    </submittedName>
</protein>
<comment type="caution">
    <text evidence="1">The sequence shown here is derived from an EMBL/GenBank/DDBJ whole genome shotgun (WGS) entry which is preliminary data.</text>
</comment>
<evidence type="ECO:0000313" key="2">
    <source>
        <dbReference type="Proteomes" id="UP001430356"/>
    </source>
</evidence>
<dbReference type="EMBL" id="JAECZO010000120">
    <property type="protein sequence ID" value="KAK7197806.1"/>
    <property type="molecule type" value="Genomic_DNA"/>
</dbReference>
<dbReference type="Proteomes" id="UP001430356">
    <property type="component" value="Unassembled WGS sequence"/>
</dbReference>
<gene>
    <name evidence="1" type="ORF">NESM_000733700</name>
</gene>
<sequence>MEEALAYLEEDLLGQYLELLPSRWAALLPRLVKRTQRLQLSSAADVAATRELERAIDDDLQLVAQLLQAEHKVYEGGVWLMKRLGDDVAAAQHAWRLLASDLLTELAMKEAVVAHWKTALHTIAADTLRVYTHALLVHSRVTKARVHHVMELMRADTSGESG</sequence>
<name>A0AAW0EW21_9TRYP</name>
<keyword evidence="2" id="KW-1185">Reference proteome</keyword>
<organism evidence="1 2">
    <name type="scientific">Novymonas esmeraldas</name>
    <dbReference type="NCBI Taxonomy" id="1808958"/>
    <lineage>
        <taxon>Eukaryota</taxon>
        <taxon>Discoba</taxon>
        <taxon>Euglenozoa</taxon>
        <taxon>Kinetoplastea</taxon>
        <taxon>Metakinetoplastina</taxon>
        <taxon>Trypanosomatida</taxon>
        <taxon>Trypanosomatidae</taxon>
        <taxon>Novymonas</taxon>
    </lineage>
</organism>
<proteinExistence type="predicted"/>
<dbReference type="AlphaFoldDB" id="A0AAW0EW21"/>
<reference evidence="1 2" key="1">
    <citation type="journal article" date="2021" name="MBio">
        <title>A New Model Trypanosomatid, Novymonas esmeraldas: Genomic Perception of Its 'Candidatus Pandoraea novymonadis' Endosymbiont.</title>
        <authorList>
            <person name="Zakharova A."/>
            <person name="Saura A."/>
            <person name="Butenko A."/>
            <person name="Podesvova L."/>
            <person name="Warmusova S."/>
            <person name="Kostygov A.Y."/>
            <person name="Nenarokova A."/>
            <person name="Lukes J."/>
            <person name="Opperdoes F.R."/>
            <person name="Yurchenko V."/>
        </authorList>
    </citation>
    <scope>NUCLEOTIDE SEQUENCE [LARGE SCALE GENOMIC DNA]</scope>
    <source>
        <strain evidence="1 2">E262AT.01</strain>
    </source>
</reference>
<accession>A0AAW0EW21</accession>
<evidence type="ECO:0000313" key="1">
    <source>
        <dbReference type="EMBL" id="KAK7197806.1"/>
    </source>
</evidence>